<organism evidence="1 2">
    <name type="scientific">Auriscalpium vulgare</name>
    <dbReference type="NCBI Taxonomy" id="40419"/>
    <lineage>
        <taxon>Eukaryota</taxon>
        <taxon>Fungi</taxon>
        <taxon>Dikarya</taxon>
        <taxon>Basidiomycota</taxon>
        <taxon>Agaricomycotina</taxon>
        <taxon>Agaricomycetes</taxon>
        <taxon>Russulales</taxon>
        <taxon>Auriscalpiaceae</taxon>
        <taxon>Auriscalpium</taxon>
    </lineage>
</organism>
<accession>A0ACB8RD61</accession>
<reference evidence="1" key="2">
    <citation type="journal article" date="2022" name="New Phytol.">
        <title>Evolutionary transition to the ectomycorrhizal habit in the genomes of a hyperdiverse lineage of mushroom-forming fungi.</title>
        <authorList>
            <person name="Looney B."/>
            <person name="Miyauchi S."/>
            <person name="Morin E."/>
            <person name="Drula E."/>
            <person name="Courty P.E."/>
            <person name="Kohler A."/>
            <person name="Kuo A."/>
            <person name="LaButti K."/>
            <person name="Pangilinan J."/>
            <person name="Lipzen A."/>
            <person name="Riley R."/>
            <person name="Andreopoulos W."/>
            <person name="He G."/>
            <person name="Johnson J."/>
            <person name="Nolan M."/>
            <person name="Tritt A."/>
            <person name="Barry K.W."/>
            <person name="Grigoriev I.V."/>
            <person name="Nagy L.G."/>
            <person name="Hibbett D."/>
            <person name="Henrissat B."/>
            <person name="Matheny P.B."/>
            <person name="Labbe J."/>
            <person name="Martin F.M."/>
        </authorList>
    </citation>
    <scope>NUCLEOTIDE SEQUENCE</scope>
    <source>
        <strain evidence="1">FP105234-sp</strain>
    </source>
</reference>
<evidence type="ECO:0000313" key="1">
    <source>
        <dbReference type="EMBL" id="KAI0041505.1"/>
    </source>
</evidence>
<reference evidence="1" key="1">
    <citation type="submission" date="2021-02" db="EMBL/GenBank/DDBJ databases">
        <authorList>
            <consortium name="DOE Joint Genome Institute"/>
            <person name="Ahrendt S."/>
            <person name="Looney B.P."/>
            <person name="Miyauchi S."/>
            <person name="Morin E."/>
            <person name="Drula E."/>
            <person name="Courty P.E."/>
            <person name="Chicoki N."/>
            <person name="Fauchery L."/>
            <person name="Kohler A."/>
            <person name="Kuo A."/>
            <person name="Labutti K."/>
            <person name="Pangilinan J."/>
            <person name="Lipzen A."/>
            <person name="Riley R."/>
            <person name="Andreopoulos W."/>
            <person name="He G."/>
            <person name="Johnson J."/>
            <person name="Barry K.W."/>
            <person name="Grigoriev I.V."/>
            <person name="Nagy L."/>
            <person name="Hibbett D."/>
            <person name="Henrissat B."/>
            <person name="Matheny P.B."/>
            <person name="Labbe J."/>
            <person name="Martin F."/>
        </authorList>
    </citation>
    <scope>NUCLEOTIDE SEQUENCE</scope>
    <source>
        <strain evidence="1">FP105234-sp</strain>
    </source>
</reference>
<gene>
    <name evidence="1" type="ORF">FA95DRAFT_1501421</name>
</gene>
<evidence type="ECO:0000313" key="2">
    <source>
        <dbReference type="Proteomes" id="UP000814033"/>
    </source>
</evidence>
<name>A0ACB8RD61_9AGAM</name>
<dbReference type="EMBL" id="MU276119">
    <property type="protein sequence ID" value="KAI0041505.1"/>
    <property type="molecule type" value="Genomic_DNA"/>
</dbReference>
<dbReference type="Proteomes" id="UP000814033">
    <property type="component" value="Unassembled WGS sequence"/>
</dbReference>
<sequence length="390" mass="42302">MSASTPALFQPVALGDITLHHRIVMAPLTRFRADNKHAVGPMNLEYYAQRAAAPGTLIITEGTFIAPQAGGTNNIPGIWSDDQIAGWKTIVDAVHAKGSYIYMQLWTVGAGADPSVLQAEGYPYVAAGSVPFDGHGPTPPRPMSIEEMRELVELYATAARNAVHQAGFDGVEVHAANGYLLDQFLHTTTNDRTDAYGGSVDNRVRFPLEVLAAVVAAVGAKKTAIRVSPWSNFQRTPFLQLYDISPHSSCVRCTGERMNDPIPTYAQLFTGIRTAHPDLSYVHIVEPRVDGPVPREGGPVAGESNDFIRAIWGDRRIITTGRYTRESGIAAAERTGCLVGYGRAFLANPDLVRRLQEDLPLNEGDESTFYSPGPAGYIDYPFAPVKTHLA</sequence>
<keyword evidence="2" id="KW-1185">Reference proteome</keyword>
<comment type="caution">
    <text evidence="1">The sequence shown here is derived from an EMBL/GenBank/DDBJ whole genome shotgun (WGS) entry which is preliminary data.</text>
</comment>
<protein>
    <submittedName>
        <fullName evidence="1">NADH:flavin oxidoreductase/NADH oxidase</fullName>
    </submittedName>
</protein>
<proteinExistence type="predicted"/>